<dbReference type="AlphaFoldDB" id="A0A918NWF9"/>
<comment type="caution">
    <text evidence="2">The sequence shown here is derived from an EMBL/GenBank/DDBJ whole genome shotgun (WGS) entry which is preliminary data.</text>
</comment>
<dbReference type="PROSITE" id="PS50801">
    <property type="entry name" value="STAS"/>
    <property type="match status" value="1"/>
</dbReference>
<keyword evidence="3" id="KW-1185">Reference proteome</keyword>
<dbReference type="Pfam" id="PF01740">
    <property type="entry name" value="STAS"/>
    <property type="match status" value="1"/>
</dbReference>
<gene>
    <name evidence="2" type="ORF">GCM10010358_63100</name>
</gene>
<reference evidence="2" key="1">
    <citation type="journal article" date="2014" name="Int. J. Syst. Evol. Microbiol.">
        <title>Complete genome sequence of Corynebacterium casei LMG S-19264T (=DSM 44701T), isolated from a smear-ripened cheese.</title>
        <authorList>
            <consortium name="US DOE Joint Genome Institute (JGI-PGF)"/>
            <person name="Walter F."/>
            <person name="Albersmeier A."/>
            <person name="Kalinowski J."/>
            <person name="Ruckert C."/>
        </authorList>
    </citation>
    <scope>NUCLEOTIDE SEQUENCE</scope>
    <source>
        <strain evidence="2">JCM 4790</strain>
    </source>
</reference>
<dbReference type="InterPro" id="IPR002645">
    <property type="entry name" value="STAS_dom"/>
</dbReference>
<dbReference type="CDD" id="cd07043">
    <property type="entry name" value="STAS_anti-anti-sigma_factors"/>
    <property type="match status" value="1"/>
</dbReference>
<reference evidence="2" key="2">
    <citation type="submission" date="2020-09" db="EMBL/GenBank/DDBJ databases">
        <authorList>
            <person name="Sun Q."/>
            <person name="Ohkuma M."/>
        </authorList>
    </citation>
    <scope>NUCLEOTIDE SEQUENCE</scope>
    <source>
        <strain evidence="2">JCM 4790</strain>
    </source>
</reference>
<evidence type="ECO:0000313" key="3">
    <source>
        <dbReference type="Proteomes" id="UP000619244"/>
    </source>
</evidence>
<accession>A0A918NWF9</accession>
<dbReference type="RefSeq" id="WP_190193747.1">
    <property type="nucleotide sequence ID" value="NZ_BMVU01000044.1"/>
</dbReference>
<dbReference type="EMBL" id="BMVU01000044">
    <property type="protein sequence ID" value="GGY00657.1"/>
    <property type="molecule type" value="Genomic_DNA"/>
</dbReference>
<evidence type="ECO:0000259" key="1">
    <source>
        <dbReference type="PROSITE" id="PS50801"/>
    </source>
</evidence>
<dbReference type="SUPFAM" id="SSF52091">
    <property type="entry name" value="SpoIIaa-like"/>
    <property type="match status" value="1"/>
</dbReference>
<organism evidence="2 3">
    <name type="scientific">Streptomyces minutiscleroticus</name>
    <dbReference type="NCBI Taxonomy" id="68238"/>
    <lineage>
        <taxon>Bacteria</taxon>
        <taxon>Bacillati</taxon>
        <taxon>Actinomycetota</taxon>
        <taxon>Actinomycetes</taxon>
        <taxon>Kitasatosporales</taxon>
        <taxon>Streptomycetaceae</taxon>
        <taxon>Streptomyces</taxon>
    </lineage>
</organism>
<dbReference type="Gene3D" id="3.30.750.24">
    <property type="entry name" value="STAS domain"/>
    <property type="match status" value="1"/>
</dbReference>
<dbReference type="Proteomes" id="UP000619244">
    <property type="component" value="Unassembled WGS sequence"/>
</dbReference>
<evidence type="ECO:0000313" key="2">
    <source>
        <dbReference type="EMBL" id="GGY00657.1"/>
    </source>
</evidence>
<name>A0A918NWF9_9ACTN</name>
<dbReference type="InterPro" id="IPR036513">
    <property type="entry name" value="STAS_dom_sf"/>
</dbReference>
<protein>
    <recommendedName>
        <fullName evidence="1">STAS domain-containing protein</fullName>
    </recommendedName>
</protein>
<sequence>MGHTPRCELVIRDVRTHDGAAFLSVVGELGLKEVQLLTEAVEQLTRGQGEGRRVVLDLSEVSYCGRDSACTLLGVCWGMEVVGIRVVIAEVSAMARLAFESTGVAEQLPLAAGGG</sequence>
<feature type="domain" description="STAS" evidence="1">
    <location>
        <begin position="10"/>
        <end position="115"/>
    </location>
</feature>
<proteinExistence type="predicted"/>